<sequence>MKKHLKLDTSKRHHYFKFGYAVERLAIKSDSTIISREPGFMFDKNELIMVLGYLPNITTLDLSEYCYMKLYLQYILESTSTRILTKVSYIPPGQDISEELFATALFRYRKSITRLKLDYQQTNFIRKPPCILLSGCVIGQFLSLTHLDLQSSPEEELSTFNIQKMCPGLISLKYSRTAAIPSTTLEHIYQDPFYKKRSNLKTFELTVSAIPSNYNPYVIDYIAPQADTIMLNLVRMDLHKWISDIGMVQALSIVRSLSTLKSAGLCFILNKGHGNEIRTAANFFKLLKAFKGSRKLYSYALITDLRSYRDSMKYVFGNPILYTDSLDAMRNGLEFRYCMTQDATRSEYFDIIDSMVDPDAIISLRINTTEDKLEKDLVAMTEHVLSCCQNILYFEYKTISTISSQVIISADSFQGLVPGLDNPIVPSNTRKRLECVKTYGLSFNQDLLDKILGYVDIKFFSHYFTLSTLVDAGPHKMDFTKLEASTLIHLNIEHLPIPWTKDLYISIECGDKSKVFIVNLNAGDQSFKVDEYHALPHTKMAVEIKCREGMNVLFWLECYICVAAIDECRLVKISHSPFTRAENLFMKTM</sequence>
<dbReference type="EMBL" id="JAEPRD010000018">
    <property type="protein sequence ID" value="KAG2208757.1"/>
    <property type="molecule type" value="Genomic_DNA"/>
</dbReference>
<gene>
    <name evidence="1" type="ORF">INT47_007856</name>
</gene>
<accession>A0A8H7RD31</accession>
<reference evidence="1" key="1">
    <citation type="submission" date="2020-12" db="EMBL/GenBank/DDBJ databases">
        <title>Metabolic potential, ecology and presence of endohyphal bacteria is reflected in genomic diversity of Mucoromycotina.</title>
        <authorList>
            <person name="Muszewska A."/>
            <person name="Okrasinska A."/>
            <person name="Steczkiewicz K."/>
            <person name="Drgas O."/>
            <person name="Orlowska M."/>
            <person name="Perlinska-Lenart U."/>
            <person name="Aleksandrzak-Piekarczyk T."/>
            <person name="Szatraj K."/>
            <person name="Zielenkiewicz U."/>
            <person name="Pilsyk S."/>
            <person name="Malc E."/>
            <person name="Mieczkowski P."/>
            <person name="Kruszewska J.S."/>
            <person name="Biernat P."/>
            <person name="Pawlowska J."/>
        </authorList>
    </citation>
    <scope>NUCLEOTIDE SEQUENCE</scope>
    <source>
        <strain evidence="1">WA0000017839</strain>
    </source>
</reference>
<name>A0A8H7RD31_9FUNG</name>
<organism evidence="1 2">
    <name type="scientific">Mucor saturninus</name>
    <dbReference type="NCBI Taxonomy" id="64648"/>
    <lineage>
        <taxon>Eukaryota</taxon>
        <taxon>Fungi</taxon>
        <taxon>Fungi incertae sedis</taxon>
        <taxon>Mucoromycota</taxon>
        <taxon>Mucoromycotina</taxon>
        <taxon>Mucoromycetes</taxon>
        <taxon>Mucorales</taxon>
        <taxon>Mucorineae</taxon>
        <taxon>Mucoraceae</taxon>
        <taxon>Mucor</taxon>
    </lineage>
</organism>
<proteinExistence type="predicted"/>
<protein>
    <submittedName>
        <fullName evidence="1">Uncharacterized protein</fullName>
    </submittedName>
</protein>
<dbReference type="SUPFAM" id="SSF52047">
    <property type="entry name" value="RNI-like"/>
    <property type="match status" value="1"/>
</dbReference>
<comment type="caution">
    <text evidence="1">The sequence shown here is derived from an EMBL/GenBank/DDBJ whole genome shotgun (WGS) entry which is preliminary data.</text>
</comment>
<evidence type="ECO:0000313" key="2">
    <source>
        <dbReference type="Proteomes" id="UP000603453"/>
    </source>
</evidence>
<keyword evidence="2" id="KW-1185">Reference proteome</keyword>
<evidence type="ECO:0000313" key="1">
    <source>
        <dbReference type="EMBL" id="KAG2208757.1"/>
    </source>
</evidence>
<dbReference type="AlphaFoldDB" id="A0A8H7RD31"/>
<dbReference type="Proteomes" id="UP000603453">
    <property type="component" value="Unassembled WGS sequence"/>
</dbReference>